<evidence type="ECO:0008006" key="4">
    <source>
        <dbReference type="Google" id="ProtNLM"/>
    </source>
</evidence>
<dbReference type="RefSeq" id="XP_033665456.1">
    <property type="nucleotide sequence ID" value="XM_033817522.1"/>
</dbReference>
<dbReference type="OrthoDB" id="7984201at2759"/>
<reference evidence="2" key="1">
    <citation type="journal article" date="2020" name="Stud. Mycol.">
        <title>101 Dothideomycetes genomes: a test case for predicting lifestyles and emergence of pathogens.</title>
        <authorList>
            <person name="Haridas S."/>
            <person name="Albert R."/>
            <person name="Binder M."/>
            <person name="Bloem J."/>
            <person name="Labutti K."/>
            <person name="Salamov A."/>
            <person name="Andreopoulos B."/>
            <person name="Baker S."/>
            <person name="Barry K."/>
            <person name="Bills G."/>
            <person name="Bluhm B."/>
            <person name="Cannon C."/>
            <person name="Castanera R."/>
            <person name="Culley D."/>
            <person name="Daum C."/>
            <person name="Ezra D."/>
            <person name="Gonzalez J."/>
            <person name="Henrissat B."/>
            <person name="Kuo A."/>
            <person name="Liang C."/>
            <person name="Lipzen A."/>
            <person name="Lutzoni F."/>
            <person name="Magnuson J."/>
            <person name="Mondo S."/>
            <person name="Nolan M."/>
            <person name="Ohm R."/>
            <person name="Pangilinan J."/>
            <person name="Park H.-J."/>
            <person name="Ramirez L."/>
            <person name="Alfaro M."/>
            <person name="Sun H."/>
            <person name="Tritt A."/>
            <person name="Yoshinaga Y."/>
            <person name="Zwiers L.-H."/>
            <person name="Turgeon B."/>
            <person name="Goodwin S."/>
            <person name="Spatafora J."/>
            <person name="Crous P."/>
            <person name="Grigoriev I."/>
        </authorList>
    </citation>
    <scope>NUCLEOTIDE SEQUENCE</scope>
    <source>
        <strain evidence="2">ATCC 36951</strain>
    </source>
</reference>
<keyword evidence="1" id="KW-0732">Signal</keyword>
<evidence type="ECO:0000313" key="3">
    <source>
        <dbReference type="Proteomes" id="UP000799537"/>
    </source>
</evidence>
<accession>A0A6A6CBJ1</accession>
<proteinExistence type="predicted"/>
<feature type="chain" id="PRO_5025459476" description="PLC-like phosphodiesterase" evidence="1">
    <location>
        <begin position="22"/>
        <end position="359"/>
    </location>
</feature>
<dbReference type="Pfam" id="PF26146">
    <property type="entry name" value="PI-PLC_X"/>
    <property type="match status" value="1"/>
</dbReference>
<dbReference type="InterPro" id="IPR051057">
    <property type="entry name" value="PI-PLC_domain"/>
</dbReference>
<dbReference type="InterPro" id="IPR017946">
    <property type="entry name" value="PLC-like_Pdiesterase_TIM-brl"/>
</dbReference>
<organism evidence="2 3">
    <name type="scientific">Zasmidium cellare ATCC 36951</name>
    <dbReference type="NCBI Taxonomy" id="1080233"/>
    <lineage>
        <taxon>Eukaryota</taxon>
        <taxon>Fungi</taxon>
        <taxon>Dikarya</taxon>
        <taxon>Ascomycota</taxon>
        <taxon>Pezizomycotina</taxon>
        <taxon>Dothideomycetes</taxon>
        <taxon>Dothideomycetidae</taxon>
        <taxon>Mycosphaerellales</taxon>
        <taxon>Mycosphaerellaceae</taxon>
        <taxon>Zasmidium</taxon>
    </lineage>
</organism>
<dbReference type="AlphaFoldDB" id="A0A6A6CBJ1"/>
<evidence type="ECO:0000256" key="1">
    <source>
        <dbReference type="SAM" id="SignalP"/>
    </source>
</evidence>
<name>A0A6A6CBJ1_ZASCE</name>
<protein>
    <recommendedName>
        <fullName evidence="4">PLC-like phosphodiesterase</fullName>
    </recommendedName>
</protein>
<dbReference type="PANTHER" id="PTHR13593">
    <property type="match status" value="1"/>
</dbReference>
<dbReference type="Proteomes" id="UP000799537">
    <property type="component" value="Unassembled WGS sequence"/>
</dbReference>
<dbReference type="GO" id="GO:0006629">
    <property type="term" value="P:lipid metabolic process"/>
    <property type="evidence" value="ECO:0007669"/>
    <property type="project" value="InterPro"/>
</dbReference>
<gene>
    <name evidence="2" type="ORF">M409DRAFT_67713</name>
</gene>
<dbReference type="Gene3D" id="3.20.20.190">
    <property type="entry name" value="Phosphatidylinositol (PI) phosphodiesterase"/>
    <property type="match status" value="1"/>
</dbReference>
<sequence>MMRTCLWSSLFVLASLQAVSAQNSTTTCNNSPSLCSRQYNNVTYLGAHDSPFLRNDETDFSTSGNQFYNTTQQLASGMRMVTGQIQNPSNSTALHMCHTSCDLLDAGTLESWLSEIKTWMDANPNDVVTILLVNGPGASASDLASAYTSSGMSQYAYTPASTSATSTWPTLESLISNGTRAVNFVSTLDDNTGATYLMNEFDYMFENSYENYNASDFSCDVNRPSNLANQTSTAISSGYMSLVNHFLYEQQAFGISSPNEAAITTTNAPSGGGSGNLGDHAQKCSAQYGKAPTFLLVDFSNVGPAIDTADTLNGVSNPTGRTSLPDTPLSETSAATIALPQTTTLCLGLGTALLAMVFL</sequence>
<evidence type="ECO:0000313" key="2">
    <source>
        <dbReference type="EMBL" id="KAF2164567.1"/>
    </source>
</evidence>
<feature type="signal peptide" evidence="1">
    <location>
        <begin position="1"/>
        <end position="21"/>
    </location>
</feature>
<keyword evidence="3" id="KW-1185">Reference proteome</keyword>
<dbReference type="GO" id="GO:0008081">
    <property type="term" value="F:phosphoric diester hydrolase activity"/>
    <property type="evidence" value="ECO:0007669"/>
    <property type="project" value="InterPro"/>
</dbReference>
<dbReference type="PANTHER" id="PTHR13593:SF80">
    <property type="entry name" value="PLC-LIKE PHOSPHODIESTERASE"/>
    <property type="match status" value="1"/>
</dbReference>
<dbReference type="EMBL" id="ML993603">
    <property type="protein sequence ID" value="KAF2164567.1"/>
    <property type="molecule type" value="Genomic_DNA"/>
</dbReference>
<dbReference type="SUPFAM" id="SSF51695">
    <property type="entry name" value="PLC-like phosphodiesterases"/>
    <property type="match status" value="1"/>
</dbReference>
<dbReference type="GeneID" id="54570794"/>